<keyword evidence="7" id="KW-0472">Membrane</keyword>
<dbReference type="Proteomes" id="UP000838412">
    <property type="component" value="Chromosome 10"/>
</dbReference>
<dbReference type="Pfam" id="PF13499">
    <property type="entry name" value="EF-hand_7"/>
    <property type="match status" value="1"/>
</dbReference>
<dbReference type="PROSITE" id="PS00018">
    <property type="entry name" value="EF_HAND_1"/>
    <property type="match status" value="1"/>
</dbReference>
<dbReference type="InterPro" id="IPR018247">
    <property type="entry name" value="EF_Hand_1_Ca_BS"/>
</dbReference>
<evidence type="ECO:0000256" key="4">
    <source>
        <dbReference type="ARBA" id="ARBA00022723"/>
    </source>
</evidence>
<dbReference type="PROSITE" id="PS50222">
    <property type="entry name" value="EF_HAND_2"/>
    <property type="match status" value="1"/>
</dbReference>
<dbReference type="SUPFAM" id="SSF47473">
    <property type="entry name" value="EF-hand"/>
    <property type="match status" value="1"/>
</dbReference>
<proteinExistence type="predicted"/>
<evidence type="ECO:0000256" key="6">
    <source>
        <dbReference type="ARBA" id="ARBA00022837"/>
    </source>
</evidence>
<evidence type="ECO:0000256" key="1">
    <source>
        <dbReference type="ARBA" id="ARBA00004308"/>
    </source>
</evidence>
<dbReference type="CDD" id="cd16181">
    <property type="entry name" value="EFh_PEF_Group_II_sorcin_like"/>
    <property type="match status" value="1"/>
</dbReference>
<dbReference type="AlphaFoldDB" id="A0A8J9VY76"/>
<evidence type="ECO:0000313" key="9">
    <source>
        <dbReference type="EMBL" id="CAH1238778.1"/>
    </source>
</evidence>
<dbReference type="GO" id="GO:0012505">
    <property type="term" value="C:endomembrane system"/>
    <property type="evidence" value="ECO:0007669"/>
    <property type="project" value="UniProtKB-SubCell"/>
</dbReference>
<dbReference type="EMBL" id="OV696695">
    <property type="protein sequence ID" value="CAH1238778.1"/>
    <property type="molecule type" value="Genomic_DNA"/>
</dbReference>
<evidence type="ECO:0000259" key="8">
    <source>
        <dbReference type="PROSITE" id="PS50222"/>
    </source>
</evidence>
<keyword evidence="10" id="KW-1185">Reference proteome</keyword>
<dbReference type="SMART" id="SM00054">
    <property type="entry name" value="EFh"/>
    <property type="match status" value="3"/>
</dbReference>
<keyword evidence="4" id="KW-0479">Metal-binding</keyword>
<accession>A0A8J9VY76</accession>
<dbReference type="PANTHER" id="PTHR46735:SF6">
    <property type="entry name" value="EF-HAND DOMAIN-CONTAINING PROTEIN"/>
    <property type="match status" value="1"/>
</dbReference>
<gene>
    <name evidence="9" type="primary">SRI</name>
    <name evidence="9" type="ORF">BLAG_LOCUS3239</name>
</gene>
<sequence length="207" mass="23082">MYFVVVSSGHAQYGQPGYGGAYGAPPPQDPMWGYFTAVAGQDGQIDPIELQQCLTSSGISGSYQPFSLETCRVMIAMLDRDFSGKMGFNEFKELWAALNGWRSIYMQYDADRSGFINYQELGNCVRGMGYNLNPQTLNVLIKRYNKNGQITFDDFVACAVRLRALTDAFRRRDTAQQGMCTFQYDDTEACSLQFYSTPEGGSAALQN</sequence>
<comment type="subcellular location">
    <subcellularLocation>
        <location evidence="2">Cytoplasm</location>
    </subcellularLocation>
    <subcellularLocation>
        <location evidence="1">Endomembrane system</location>
    </subcellularLocation>
</comment>
<organism evidence="9 10">
    <name type="scientific">Branchiostoma lanceolatum</name>
    <name type="common">Common lancelet</name>
    <name type="synonym">Amphioxus lanceolatum</name>
    <dbReference type="NCBI Taxonomy" id="7740"/>
    <lineage>
        <taxon>Eukaryota</taxon>
        <taxon>Metazoa</taxon>
        <taxon>Chordata</taxon>
        <taxon>Cephalochordata</taxon>
        <taxon>Leptocardii</taxon>
        <taxon>Amphioxiformes</taxon>
        <taxon>Branchiostomatidae</taxon>
        <taxon>Branchiostoma</taxon>
    </lineage>
</organism>
<dbReference type="Gene3D" id="6.10.140.900">
    <property type="match status" value="1"/>
</dbReference>
<dbReference type="Pfam" id="PF13833">
    <property type="entry name" value="EF-hand_8"/>
    <property type="match status" value="1"/>
</dbReference>
<name>A0A8J9VY76_BRALA</name>
<evidence type="ECO:0000256" key="5">
    <source>
        <dbReference type="ARBA" id="ARBA00022737"/>
    </source>
</evidence>
<evidence type="ECO:0000256" key="7">
    <source>
        <dbReference type="ARBA" id="ARBA00023136"/>
    </source>
</evidence>
<dbReference type="GO" id="GO:0005737">
    <property type="term" value="C:cytoplasm"/>
    <property type="evidence" value="ECO:0007669"/>
    <property type="project" value="UniProtKB-SubCell"/>
</dbReference>
<dbReference type="OrthoDB" id="186625at2759"/>
<dbReference type="Gene3D" id="1.10.238.10">
    <property type="entry name" value="EF-hand"/>
    <property type="match status" value="1"/>
</dbReference>
<feature type="domain" description="EF-hand" evidence="8">
    <location>
        <begin position="96"/>
        <end position="131"/>
    </location>
</feature>
<keyword evidence="6" id="KW-0106">Calcium</keyword>
<keyword evidence="5" id="KW-0677">Repeat</keyword>
<reference evidence="9" key="1">
    <citation type="submission" date="2022-01" db="EMBL/GenBank/DDBJ databases">
        <authorList>
            <person name="Braso-Vives M."/>
        </authorList>
    </citation>
    <scope>NUCLEOTIDE SEQUENCE</scope>
</reference>
<dbReference type="GO" id="GO:0005509">
    <property type="term" value="F:calcium ion binding"/>
    <property type="evidence" value="ECO:0007669"/>
    <property type="project" value="InterPro"/>
</dbReference>
<protein>
    <submittedName>
        <fullName evidence="9">SRI protein</fullName>
    </submittedName>
</protein>
<evidence type="ECO:0000313" key="10">
    <source>
        <dbReference type="Proteomes" id="UP000838412"/>
    </source>
</evidence>
<keyword evidence="3" id="KW-0963">Cytoplasm</keyword>
<dbReference type="InterPro" id="IPR002048">
    <property type="entry name" value="EF_hand_dom"/>
</dbReference>
<dbReference type="PANTHER" id="PTHR46735">
    <property type="entry name" value="CALPAIN, SMALL SUBUNIT 1 A-RELATED"/>
    <property type="match status" value="1"/>
</dbReference>
<evidence type="ECO:0000256" key="2">
    <source>
        <dbReference type="ARBA" id="ARBA00004496"/>
    </source>
</evidence>
<evidence type="ECO:0000256" key="3">
    <source>
        <dbReference type="ARBA" id="ARBA00022490"/>
    </source>
</evidence>
<dbReference type="InterPro" id="IPR011992">
    <property type="entry name" value="EF-hand-dom_pair"/>
</dbReference>